<dbReference type="AlphaFoldDB" id="A0A9P0ZI28"/>
<feature type="compositionally biased region" description="Acidic residues" evidence="2">
    <location>
        <begin position="49"/>
        <end position="63"/>
    </location>
</feature>
<keyword evidence="1" id="KW-0175">Coiled coil</keyword>
<dbReference type="Proteomes" id="UP001152484">
    <property type="component" value="Unassembled WGS sequence"/>
</dbReference>
<evidence type="ECO:0000259" key="3">
    <source>
        <dbReference type="Pfam" id="PF04195"/>
    </source>
</evidence>
<evidence type="ECO:0000256" key="2">
    <source>
        <dbReference type="SAM" id="MobiDB-lite"/>
    </source>
</evidence>
<evidence type="ECO:0000313" key="4">
    <source>
        <dbReference type="EMBL" id="CAH9099846.1"/>
    </source>
</evidence>
<sequence>MSSESDSQDISRTPSMEDEGISDVESSSGQPSDCGDAALATEVQKDLTAEAEAEEFERTAEDEELALAVQVAEEEEEKERTKVTVAVLPPRGAGEASTSQPLNAVPIRVAPGKKKAKAAVPKKKVIAADQGKPVDMPEGYSWLNTAALEIKSKADRADLYVTQLHVGPSAEVVEPGVDDVLSRAPEGCIAVHVLSVSMGLRFPLHPFLREYLRFVGLVPCQLTPNNHSYVAGFLNLCRDQGVTPSLDLFFQSFNLCRGGHANAEGFANLQQVARWKLFTEAPSSNKGWKERWCYVRVAENPFPAELRDRFRRHPKVGSAALEKDGLVIAKIPEGRTKQVSIKDYTADKGFYALGFRRYRFIGEADEKYPVFAEAFGGTGGVPVKMMNVRGLADLKKKKPSKGPRGTDAGVPKPAGDFFKKPEGPSVGPSTDAAVAAKRKGSGRDPEGKKPKTGDAGKKSPPVIIVDEGPAPGADEDMQVAKVPPGVQGPSSEVLMVSLPVGTAVMNGTADPRALLRGITLEIDRVALGADEDEALEDRILRSSLTTCIALGEQARRLEEWRLRKAEQEAKMRELIRQNADAVRQMAMLEESLRQMTLRAEAADRGRAEAERSAAEALEKAAKEAEAAKVEAVERARGDAISGFLAGGWRSEEHKQWLSSVVESSIDEWCDGPGVEWVSRKGKQYYDGGEFFTQALIYRRMARHLK</sequence>
<organism evidence="4 5">
    <name type="scientific">Cuscuta europaea</name>
    <name type="common">European dodder</name>
    <dbReference type="NCBI Taxonomy" id="41803"/>
    <lineage>
        <taxon>Eukaryota</taxon>
        <taxon>Viridiplantae</taxon>
        <taxon>Streptophyta</taxon>
        <taxon>Embryophyta</taxon>
        <taxon>Tracheophyta</taxon>
        <taxon>Spermatophyta</taxon>
        <taxon>Magnoliopsida</taxon>
        <taxon>eudicotyledons</taxon>
        <taxon>Gunneridae</taxon>
        <taxon>Pentapetalae</taxon>
        <taxon>asterids</taxon>
        <taxon>lamiids</taxon>
        <taxon>Solanales</taxon>
        <taxon>Convolvulaceae</taxon>
        <taxon>Cuscuteae</taxon>
        <taxon>Cuscuta</taxon>
        <taxon>Cuscuta subgen. Cuscuta</taxon>
    </lineage>
</organism>
<dbReference type="Pfam" id="PF04195">
    <property type="entry name" value="Transposase_28"/>
    <property type="match status" value="1"/>
</dbReference>
<dbReference type="PANTHER" id="PTHR31099">
    <property type="entry name" value="OS06G0165300 PROTEIN"/>
    <property type="match status" value="1"/>
</dbReference>
<dbReference type="InterPro" id="IPR007321">
    <property type="entry name" value="Transposase_28"/>
</dbReference>
<gene>
    <name evidence="4" type="ORF">CEURO_LOCUS14647</name>
</gene>
<comment type="caution">
    <text evidence="4">The sequence shown here is derived from an EMBL/GenBank/DDBJ whole genome shotgun (WGS) entry which is preliminary data.</text>
</comment>
<proteinExistence type="predicted"/>
<evidence type="ECO:0000313" key="5">
    <source>
        <dbReference type="Proteomes" id="UP001152484"/>
    </source>
</evidence>
<accession>A0A9P0ZI28</accession>
<dbReference type="PANTHER" id="PTHR31099:SF28">
    <property type="entry name" value="F5J5.12"/>
    <property type="match status" value="1"/>
</dbReference>
<feature type="domain" description="Transposase (putative) gypsy type" evidence="3">
    <location>
        <begin position="194"/>
        <end position="256"/>
    </location>
</feature>
<dbReference type="OrthoDB" id="671678at2759"/>
<dbReference type="EMBL" id="CAMAPE010000038">
    <property type="protein sequence ID" value="CAH9099846.1"/>
    <property type="molecule type" value="Genomic_DNA"/>
</dbReference>
<feature type="compositionally biased region" description="Basic and acidic residues" evidence="2">
    <location>
        <begin position="441"/>
        <end position="457"/>
    </location>
</feature>
<feature type="coiled-coil region" evidence="1">
    <location>
        <begin position="550"/>
        <end position="634"/>
    </location>
</feature>
<feature type="compositionally biased region" description="Polar residues" evidence="2">
    <location>
        <begin position="1"/>
        <end position="14"/>
    </location>
</feature>
<reference evidence="4" key="1">
    <citation type="submission" date="2022-07" db="EMBL/GenBank/DDBJ databases">
        <authorList>
            <person name="Macas J."/>
            <person name="Novak P."/>
            <person name="Neumann P."/>
        </authorList>
    </citation>
    <scope>NUCLEOTIDE SEQUENCE</scope>
</reference>
<keyword evidence="5" id="KW-1185">Reference proteome</keyword>
<feature type="region of interest" description="Disordered" evidence="2">
    <location>
        <begin position="394"/>
        <end position="463"/>
    </location>
</feature>
<feature type="region of interest" description="Disordered" evidence="2">
    <location>
        <begin position="1"/>
        <end position="63"/>
    </location>
</feature>
<evidence type="ECO:0000256" key="1">
    <source>
        <dbReference type="SAM" id="Coils"/>
    </source>
</evidence>
<name>A0A9P0ZI28_CUSEU</name>
<protein>
    <recommendedName>
        <fullName evidence="3">Transposase (putative) gypsy type domain-containing protein</fullName>
    </recommendedName>
</protein>